<protein>
    <recommendedName>
        <fullName evidence="2">T6SS Phospholipase effector Tle1-like catalytic domain-containing protein</fullName>
    </recommendedName>
</protein>
<dbReference type="Pfam" id="PF09994">
    <property type="entry name" value="T6SS_Tle1-like_cat"/>
    <property type="match status" value="1"/>
</dbReference>
<feature type="compositionally biased region" description="Polar residues" evidence="1">
    <location>
        <begin position="733"/>
        <end position="744"/>
    </location>
</feature>
<evidence type="ECO:0000313" key="3">
    <source>
        <dbReference type="EMBL" id="CRK20923.1"/>
    </source>
</evidence>
<feature type="domain" description="T6SS Phospholipase effector Tle1-like catalytic" evidence="2">
    <location>
        <begin position="122"/>
        <end position="505"/>
    </location>
</feature>
<evidence type="ECO:0000256" key="1">
    <source>
        <dbReference type="SAM" id="MobiDB-lite"/>
    </source>
</evidence>
<sequence>ISSGVSKCQQWGQMSLVHEPVVRGLVSGGACVLVDNPGISKSGSPPCRLRAGATCGSEGDSFRQISLLVANVVKRQSSYNPSLSMAHILGQAGTQAKGLNVAMDPMNPTNASQNADNWHRTRKLVLCFDGTGNKFHGDESDSNILKIFRMLDSSSDDQYQYYQPGIGTYVVSENISHTGLRSRASSWYQMAKDSAIGSSFDQHVVGGYRFLMRYYSPGDEIYMFGFSRGAYVARFLAEMLDYVGLLAHGNEEMVIFAWNAFSQWQCRRANSTPEGKEDKEKMYKFLKGFRETFSRPIRRIRFLGLFDCVNSVPRFETAWMQRDKFPYTARSSAKVIRHAVSIDERRAKFRQDLIYQEKKKCKKSKKDALGHSLMEKNPLNDKLHGFQEKYRPGKRVALDPNDIPGSAGRGRGAPNELLPDDADHPVRYRNRSRSRSRATSRGMSDNTSLASRAPVPDAGYDSDDDEQDIDEVWFAGGHADIGGGWDVIPGQKSSSHVPLVWMVREAMRAGLSLDVRQLEEIGCIECADDHEEECEAAHMDIPEIHIDAPSPGVSSPDVLEQDVQDKPAQPGDARFKFEEMLRDAHLSDLHDSLRFGRGVPRLSVCGWRFMEWMPFRRLDLRPDGSWKPIRWPLPRGEVRDIPENVRVHGSVIRRLEMDPTYRPGNLIIGGGGRGVRTASEKHGIGEWICIKGKGDPVEEIWPCWHRTLSFQCRQRPPTRSVADHRCARHNLTLVGTPQQQSNGNGVDRRDASTQSTEMDTKNDGYGRWQEQALLL</sequence>
<reference evidence="3 4" key="1">
    <citation type="submission" date="2015-05" db="EMBL/GenBank/DDBJ databases">
        <authorList>
            <person name="Wang D.B."/>
            <person name="Wang M."/>
        </authorList>
    </citation>
    <scope>NUCLEOTIDE SEQUENCE [LARGE SCALE GENOMIC DNA]</scope>
    <source>
        <strain evidence="3">VL1</strain>
    </source>
</reference>
<dbReference type="AlphaFoldDB" id="A0A0G4LFW3"/>
<dbReference type="InterPro" id="IPR018712">
    <property type="entry name" value="Tle1-like_cat"/>
</dbReference>
<dbReference type="EMBL" id="CVQH01012113">
    <property type="protein sequence ID" value="CRK20923.1"/>
    <property type="molecule type" value="Genomic_DNA"/>
</dbReference>
<proteinExistence type="predicted"/>
<evidence type="ECO:0000259" key="2">
    <source>
        <dbReference type="Pfam" id="PF09994"/>
    </source>
</evidence>
<gene>
    <name evidence="3" type="ORF">BN1708_012990</name>
</gene>
<dbReference type="STRING" id="100787.A0A0G4LFW3"/>
<feature type="region of interest" description="Disordered" evidence="1">
    <location>
        <begin position="365"/>
        <end position="384"/>
    </location>
</feature>
<accession>A0A0G4LFW3</accession>
<feature type="compositionally biased region" description="Basic residues" evidence="1">
    <location>
        <begin position="427"/>
        <end position="438"/>
    </location>
</feature>
<feature type="region of interest" description="Disordered" evidence="1">
    <location>
        <begin position="391"/>
        <end position="465"/>
    </location>
</feature>
<keyword evidence="4" id="KW-1185">Reference proteome</keyword>
<feature type="non-terminal residue" evidence="3">
    <location>
        <position position="1"/>
    </location>
</feature>
<dbReference type="Proteomes" id="UP000044602">
    <property type="component" value="Unassembled WGS sequence"/>
</dbReference>
<evidence type="ECO:0000313" key="4">
    <source>
        <dbReference type="Proteomes" id="UP000044602"/>
    </source>
</evidence>
<feature type="region of interest" description="Disordered" evidence="1">
    <location>
        <begin position="732"/>
        <end position="764"/>
    </location>
</feature>
<dbReference type="PANTHER" id="PTHR33840:SF2">
    <property type="entry name" value="TLE1 PHOSPHOLIPASE DOMAIN-CONTAINING PROTEIN"/>
    <property type="match status" value="1"/>
</dbReference>
<dbReference type="PANTHER" id="PTHR33840">
    <property type="match status" value="1"/>
</dbReference>
<organism evidence="3 4">
    <name type="scientific">Verticillium longisporum</name>
    <name type="common">Verticillium dahliae var. longisporum</name>
    <dbReference type="NCBI Taxonomy" id="100787"/>
    <lineage>
        <taxon>Eukaryota</taxon>
        <taxon>Fungi</taxon>
        <taxon>Dikarya</taxon>
        <taxon>Ascomycota</taxon>
        <taxon>Pezizomycotina</taxon>
        <taxon>Sordariomycetes</taxon>
        <taxon>Hypocreomycetidae</taxon>
        <taxon>Glomerellales</taxon>
        <taxon>Plectosphaerellaceae</taxon>
        <taxon>Verticillium</taxon>
    </lineage>
</organism>
<name>A0A0G4LFW3_VERLO</name>